<dbReference type="Proteomes" id="UP000321749">
    <property type="component" value="Unassembled WGS sequence"/>
</dbReference>
<dbReference type="Pfam" id="PF18899">
    <property type="entry name" value="DUF5655"/>
    <property type="match status" value="1"/>
</dbReference>
<dbReference type="EMBL" id="BJUU01000002">
    <property type="protein sequence ID" value="GEK79046.1"/>
    <property type="molecule type" value="Genomic_DNA"/>
</dbReference>
<dbReference type="RefSeq" id="WP_146792437.1">
    <property type="nucleotide sequence ID" value="NZ_BJUU01000002.1"/>
</dbReference>
<feature type="domain" description="DUF5655" evidence="1">
    <location>
        <begin position="14"/>
        <end position="120"/>
    </location>
</feature>
<gene>
    <name evidence="2" type="ORF">ABA31_03970</name>
</gene>
<organism evidence="2 3">
    <name type="scientific">Agrococcus baldri</name>
    <dbReference type="NCBI Taxonomy" id="153730"/>
    <lineage>
        <taxon>Bacteria</taxon>
        <taxon>Bacillati</taxon>
        <taxon>Actinomycetota</taxon>
        <taxon>Actinomycetes</taxon>
        <taxon>Micrococcales</taxon>
        <taxon>Microbacteriaceae</taxon>
        <taxon>Agrococcus</taxon>
    </lineage>
</organism>
<name>A0AA87REC8_9MICO</name>
<proteinExistence type="predicted"/>
<protein>
    <recommendedName>
        <fullName evidence="1">DUF5655 domain-containing protein</fullName>
    </recommendedName>
</protein>
<reference evidence="2 3" key="1">
    <citation type="submission" date="2019-07" db="EMBL/GenBank/DDBJ databases">
        <title>Whole genome shotgun sequence of Agrococcus baldri NBRC 103055.</title>
        <authorList>
            <person name="Hosoyama A."/>
            <person name="Uohara A."/>
            <person name="Ohji S."/>
            <person name="Ichikawa N."/>
        </authorList>
    </citation>
    <scope>NUCLEOTIDE SEQUENCE [LARGE SCALE GENOMIC DNA]</scope>
    <source>
        <strain evidence="2 3">NBRC 103055</strain>
    </source>
</reference>
<evidence type="ECO:0000313" key="3">
    <source>
        <dbReference type="Proteomes" id="UP000321749"/>
    </source>
</evidence>
<evidence type="ECO:0000313" key="2">
    <source>
        <dbReference type="EMBL" id="GEK79046.1"/>
    </source>
</evidence>
<dbReference type="InterPro" id="IPR043714">
    <property type="entry name" value="DUF5655"/>
</dbReference>
<comment type="caution">
    <text evidence="2">The sequence shown here is derived from an EMBL/GenBank/DDBJ whole genome shotgun (WGS) entry which is preliminary data.</text>
</comment>
<evidence type="ECO:0000259" key="1">
    <source>
        <dbReference type="Pfam" id="PF18899"/>
    </source>
</evidence>
<keyword evidence="3" id="KW-1185">Reference proteome</keyword>
<sequence>MSAAEAGEGSWTVERHLEGKPEQSVAMFHRFVELVAACGPYEVSPSKSSVTFKGARRGFAGARPTASGLKVYLDLQRALESPRVRSVSPYTARLFVHHLTLTSLDELDDELAGWIAEAYAVGGGAHLER</sequence>
<accession>A0AA87REC8</accession>
<dbReference type="AlphaFoldDB" id="A0AA87REC8"/>